<comment type="caution">
    <text evidence="3">The sequence shown here is derived from an EMBL/GenBank/DDBJ whole genome shotgun (WGS) entry which is preliminary data.</text>
</comment>
<evidence type="ECO:0000313" key="3">
    <source>
        <dbReference type="EMBL" id="GFY43139.1"/>
    </source>
</evidence>
<evidence type="ECO:0000313" key="4">
    <source>
        <dbReference type="Proteomes" id="UP000886998"/>
    </source>
</evidence>
<dbReference type="GO" id="GO:0031491">
    <property type="term" value="F:nucleosome binding"/>
    <property type="evidence" value="ECO:0007669"/>
    <property type="project" value="TreeGrafter"/>
</dbReference>
<dbReference type="InterPro" id="IPR036291">
    <property type="entry name" value="NAD(P)-bd_dom_sf"/>
</dbReference>
<dbReference type="AlphaFoldDB" id="A0A8X6WZ91"/>
<feature type="compositionally biased region" description="Basic residues" evidence="1">
    <location>
        <begin position="1"/>
        <end position="16"/>
    </location>
</feature>
<dbReference type="Gene3D" id="3.40.50.720">
    <property type="entry name" value="NAD(P)-binding Rossmann-like Domain"/>
    <property type="match status" value="1"/>
</dbReference>
<dbReference type="Proteomes" id="UP000886998">
    <property type="component" value="Unassembled WGS sequence"/>
</dbReference>
<dbReference type="OrthoDB" id="21615at2759"/>
<reference evidence="3" key="1">
    <citation type="submission" date="2020-08" db="EMBL/GenBank/DDBJ databases">
        <title>Multicomponent nature underlies the extraordinary mechanical properties of spider dragline silk.</title>
        <authorList>
            <person name="Kono N."/>
            <person name="Nakamura H."/>
            <person name="Mori M."/>
            <person name="Yoshida Y."/>
            <person name="Ohtoshi R."/>
            <person name="Malay A.D."/>
            <person name="Moran D.A.P."/>
            <person name="Tomita M."/>
            <person name="Numata K."/>
            <person name="Arakawa K."/>
        </authorList>
    </citation>
    <scope>NUCLEOTIDE SEQUENCE</scope>
</reference>
<protein>
    <submittedName>
        <fullName evidence="3">Putative oxidoreductase GLYR1 homolog</fullName>
    </submittedName>
</protein>
<evidence type="ECO:0000256" key="1">
    <source>
        <dbReference type="SAM" id="MobiDB-lite"/>
    </source>
</evidence>
<dbReference type="EMBL" id="BMAV01003496">
    <property type="protein sequence ID" value="GFY43139.1"/>
    <property type="molecule type" value="Genomic_DNA"/>
</dbReference>
<dbReference type="GO" id="GO:0050661">
    <property type="term" value="F:NADP binding"/>
    <property type="evidence" value="ECO:0007669"/>
    <property type="project" value="InterPro"/>
</dbReference>
<name>A0A8X6WZ91_9ARAC</name>
<keyword evidence="4" id="KW-1185">Reference proteome</keyword>
<accession>A0A8X6WZ91</accession>
<feature type="domain" description="6-phosphogluconate dehydrogenase NADP-binding" evidence="2">
    <location>
        <begin position="87"/>
        <end position="246"/>
    </location>
</feature>
<sequence length="284" mass="31887">MKIRRTSLKTKKTLKIKRLEEDGSDPKSSPVQKLSKISDDYPAQKSNSNEIEGKQPLDDPSAAPGEYMLFHFPSEPSLQVPGPIPKKFGFIGLGMMGQMIMKHMLNLEQDVSIWNRNAEEGLIFVEAGAQLRSTPSEVVRNSDIIFSCVSGSDFVKSHLYHDEGVLQGFKKSETGTKGYVELTGIDPSTSIESAEAINYFGGRYLKAPIFHPERFEENGRLEILCSGDMGLFKECESWFTAFTEDVSFSSCDVGEDTEFLLLFNRVKNVDEKILDVFRVFNQNN</sequence>
<feature type="region of interest" description="Disordered" evidence="1">
    <location>
        <begin position="1"/>
        <end position="59"/>
    </location>
</feature>
<dbReference type="InterPro" id="IPR006115">
    <property type="entry name" value="6PGDH_NADP-bd"/>
</dbReference>
<dbReference type="GO" id="GO:0140673">
    <property type="term" value="P:transcription elongation-coupled chromatin remodeling"/>
    <property type="evidence" value="ECO:0007669"/>
    <property type="project" value="TreeGrafter"/>
</dbReference>
<dbReference type="GO" id="GO:0000785">
    <property type="term" value="C:chromatin"/>
    <property type="evidence" value="ECO:0007669"/>
    <property type="project" value="TreeGrafter"/>
</dbReference>
<evidence type="ECO:0000259" key="2">
    <source>
        <dbReference type="Pfam" id="PF03446"/>
    </source>
</evidence>
<dbReference type="PANTHER" id="PTHR43580">
    <property type="entry name" value="OXIDOREDUCTASE GLYR1-RELATED"/>
    <property type="match status" value="1"/>
</dbReference>
<dbReference type="GO" id="GO:0003677">
    <property type="term" value="F:DNA binding"/>
    <property type="evidence" value="ECO:0007669"/>
    <property type="project" value="TreeGrafter"/>
</dbReference>
<dbReference type="Pfam" id="PF03446">
    <property type="entry name" value="NAD_binding_2"/>
    <property type="match status" value="1"/>
</dbReference>
<dbReference type="PANTHER" id="PTHR43580:SF2">
    <property type="entry name" value="CYTOKINE-LIKE NUCLEAR FACTOR N-PAC"/>
    <property type="match status" value="1"/>
</dbReference>
<proteinExistence type="predicted"/>
<dbReference type="SUPFAM" id="SSF51735">
    <property type="entry name" value="NAD(P)-binding Rossmann-fold domains"/>
    <property type="match status" value="1"/>
</dbReference>
<gene>
    <name evidence="3" type="primary">Ndf</name>
    <name evidence="3" type="ORF">TNIN_320301</name>
</gene>
<organism evidence="3 4">
    <name type="scientific">Trichonephila inaurata madagascariensis</name>
    <dbReference type="NCBI Taxonomy" id="2747483"/>
    <lineage>
        <taxon>Eukaryota</taxon>
        <taxon>Metazoa</taxon>
        <taxon>Ecdysozoa</taxon>
        <taxon>Arthropoda</taxon>
        <taxon>Chelicerata</taxon>
        <taxon>Arachnida</taxon>
        <taxon>Araneae</taxon>
        <taxon>Araneomorphae</taxon>
        <taxon>Entelegynae</taxon>
        <taxon>Araneoidea</taxon>
        <taxon>Nephilidae</taxon>
        <taxon>Trichonephila</taxon>
        <taxon>Trichonephila inaurata</taxon>
    </lineage>
</organism>
<dbReference type="InterPro" id="IPR051265">
    <property type="entry name" value="HIBADH-related_NP60_sf"/>
</dbReference>